<dbReference type="EMBL" id="FOSN01000016">
    <property type="protein sequence ID" value="SFK71438.1"/>
    <property type="molecule type" value="Genomic_DNA"/>
</dbReference>
<accession>A0A1I4BRK5</accession>
<dbReference type="Proteomes" id="UP000198755">
    <property type="component" value="Unassembled WGS sequence"/>
</dbReference>
<dbReference type="AlphaFoldDB" id="A0A1I4BRK5"/>
<gene>
    <name evidence="1" type="ORF">SAMN05444581_11643</name>
</gene>
<proteinExistence type="predicted"/>
<keyword evidence="2" id="KW-1185">Reference proteome</keyword>
<evidence type="ECO:0000313" key="1">
    <source>
        <dbReference type="EMBL" id="SFK71438.1"/>
    </source>
</evidence>
<reference evidence="1 2" key="1">
    <citation type="submission" date="2016-10" db="EMBL/GenBank/DDBJ databases">
        <authorList>
            <person name="de Groot N.N."/>
        </authorList>
    </citation>
    <scope>NUCLEOTIDE SEQUENCE [LARGE SCALE GENOMIC DNA]</scope>
    <source>
        <strain evidence="1 2">NE2</strain>
    </source>
</reference>
<name>A0A1I4BRK5_9HYPH</name>
<organism evidence="1 2">
    <name type="scientific">Methylocapsa palsarum</name>
    <dbReference type="NCBI Taxonomy" id="1612308"/>
    <lineage>
        <taxon>Bacteria</taxon>
        <taxon>Pseudomonadati</taxon>
        <taxon>Pseudomonadota</taxon>
        <taxon>Alphaproteobacteria</taxon>
        <taxon>Hyphomicrobiales</taxon>
        <taxon>Beijerinckiaceae</taxon>
        <taxon>Methylocapsa</taxon>
    </lineage>
</organism>
<protein>
    <submittedName>
        <fullName evidence="1">Uncharacterized protein</fullName>
    </submittedName>
</protein>
<sequence length="74" mass="7907">MFGAAGRVFGIGSLVRQAFRFEEAADLSTVRLRARPEAVSLTASPDREPCLGRLLALQGLFGAARGRSPQGFQT</sequence>
<dbReference type="STRING" id="1612308.SAMN05444581_11643"/>
<evidence type="ECO:0000313" key="2">
    <source>
        <dbReference type="Proteomes" id="UP000198755"/>
    </source>
</evidence>